<comment type="caution">
    <text evidence="1">The sequence shown here is derived from an EMBL/GenBank/DDBJ whole genome shotgun (WGS) entry which is preliminary data.</text>
</comment>
<dbReference type="EMBL" id="JAPHNI010000126">
    <property type="protein sequence ID" value="KAJ8115711.1"/>
    <property type="molecule type" value="Genomic_DNA"/>
</dbReference>
<sequence>MAIQEQPYPCVHLVPDRPQLHHRVSASSPPRPVKALCHPAACLEPALTEQDLESAYTTHTVAAPKIEDSSCDTHLDAVGTSWGMDMGTRLGAVWLLECFYPASAAHGPPRPPRATTFKPSSGPSSCDTWSDNSEPPVQAL</sequence>
<reference evidence="1" key="1">
    <citation type="submission" date="2022-11" db="EMBL/GenBank/DDBJ databases">
        <title>Genome Sequence of Boeremia exigua.</title>
        <authorList>
            <person name="Buettner E."/>
        </authorList>
    </citation>
    <scope>NUCLEOTIDE SEQUENCE</scope>
    <source>
        <strain evidence="1">CU02</strain>
    </source>
</reference>
<gene>
    <name evidence="1" type="ORF">OPT61_g2705</name>
</gene>
<evidence type="ECO:0000313" key="2">
    <source>
        <dbReference type="Proteomes" id="UP001153331"/>
    </source>
</evidence>
<accession>A0ACC2IKK0</accession>
<protein>
    <submittedName>
        <fullName evidence="1">Uncharacterized protein</fullName>
    </submittedName>
</protein>
<name>A0ACC2IKK0_9PLEO</name>
<evidence type="ECO:0000313" key="1">
    <source>
        <dbReference type="EMBL" id="KAJ8115711.1"/>
    </source>
</evidence>
<dbReference type="Proteomes" id="UP001153331">
    <property type="component" value="Unassembled WGS sequence"/>
</dbReference>
<proteinExistence type="predicted"/>
<organism evidence="1 2">
    <name type="scientific">Boeremia exigua</name>
    <dbReference type="NCBI Taxonomy" id="749465"/>
    <lineage>
        <taxon>Eukaryota</taxon>
        <taxon>Fungi</taxon>
        <taxon>Dikarya</taxon>
        <taxon>Ascomycota</taxon>
        <taxon>Pezizomycotina</taxon>
        <taxon>Dothideomycetes</taxon>
        <taxon>Pleosporomycetidae</taxon>
        <taxon>Pleosporales</taxon>
        <taxon>Pleosporineae</taxon>
        <taxon>Didymellaceae</taxon>
        <taxon>Boeremia</taxon>
    </lineage>
</organism>
<keyword evidence="2" id="KW-1185">Reference proteome</keyword>